<accession>A0A5B9QBB5</accession>
<evidence type="ECO:0000313" key="4">
    <source>
        <dbReference type="EMBL" id="QEG34865.1"/>
    </source>
</evidence>
<dbReference type="InterPro" id="IPR000468">
    <property type="entry name" value="Barstar"/>
</dbReference>
<dbReference type="InterPro" id="IPR025983">
    <property type="entry name" value="Cys_rich_CPCC"/>
</dbReference>
<dbReference type="KEGG" id="bgok:Pr1d_21530"/>
<keyword evidence="5" id="KW-1185">Reference proteome</keyword>
<comment type="similarity">
    <text evidence="1">Belongs to the barstar family.</text>
</comment>
<feature type="domain" description="Barstar (barnase inhibitor)" evidence="2">
    <location>
        <begin position="118"/>
        <end position="178"/>
    </location>
</feature>
<feature type="domain" description="Cysteine-rich CPCC" evidence="3">
    <location>
        <begin position="4"/>
        <end position="55"/>
    </location>
</feature>
<organism evidence="4 5">
    <name type="scientific">Bythopirellula goksoeyrii</name>
    <dbReference type="NCBI Taxonomy" id="1400387"/>
    <lineage>
        <taxon>Bacteria</taxon>
        <taxon>Pseudomonadati</taxon>
        <taxon>Planctomycetota</taxon>
        <taxon>Planctomycetia</taxon>
        <taxon>Pirellulales</taxon>
        <taxon>Lacipirellulaceae</taxon>
        <taxon>Bythopirellula</taxon>
    </lineage>
</organism>
<dbReference type="AlphaFoldDB" id="A0A5B9QBB5"/>
<dbReference type="Pfam" id="PF14206">
    <property type="entry name" value="Cys_rich_CPCC"/>
    <property type="match status" value="1"/>
</dbReference>
<sequence>MPLPCPSCGFLTVDEDCYGTYNICPICGWEDDAVQLANPACGGGANGDSLIDAQLAALAEHPLNITVADEIVRDKQWRPLNASELEKANTEKQTKYWMNKAIYDPATAYWNNSKPIYLVDGDDFTTLEGFYDVVSRVLIPNVEWGKNLDAFNDILRGGFGTPDGGFVIRWLNSRKSQECLGYPETVRQLNFRLNRCHPSNVPHVHEQLVAAESGNGPTVYDWLLEIIRVHCADGEESEDGVELLLE</sequence>
<dbReference type="Proteomes" id="UP000323917">
    <property type="component" value="Chromosome"/>
</dbReference>
<proteinExistence type="inferred from homology"/>
<dbReference type="InterPro" id="IPR035905">
    <property type="entry name" value="Barstar-like_sf"/>
</dbReference>
<evidence type="ECO:0000256" key="1">
    <source>
        <dbReference type="ARBA" id="ARBA00006845"/>
    </source>
</evidence>
<gene>
    <name evidence="4" type="ORF">Pr1d_21530</name>
</gene>
<evidence type="ECO:0000313" key="5">
    <source>
        <dbReference type="Proteomes" id="UP000323917"/>
    </source>
</evidence>
<name>A0A5B9QBB5_9BACT</name>
<dbReference type="EMBL" id="CP042913">
    <property type="protein sequence ID" value="QEG34865.1"/>
    <property type="molecule type" value="Genomic_DNA"/>
</dbReference>
<reference evidence="4 5" key="1">
    <citation type="submission" date="2019-08" db="EMBL/GenBank/DDBJ databases">
        <title>Deep-cultivation of Planctomycetes and their phenomic and genomic characterization uncovers novel biology.</title>
        <authorList>
            <person name="Wiegand S."/>
            <person name="Jogler M."/>
            <person name="Boedeker C."/>
            <person name="Pinto D."/>
            <person name="Vollmers J."/>
            <person name="Rivas-Marin E."/>
            <person name="Kohn T."/>
            <person name="Peeters S.H."/>
            <person name="Heuer A."/>
            <person name="Rast P."/>
            <person name="Oberbeckmann S."/>
            <person name="Bunk B."/>
            <person name="Jeske O."/>
            <person name="Meyerdierks A."/>
            <person name="Storesund J.E."/>
            <person name="Kallscheuer N."/>
            <person name="Luecker S."/>
            <person name="Lage O.M."/>
            <person name="Pohl T."/>
            <person name="Merkel B.J."/>
            <person name="Hornburger P."/>
            <person name="Mueller R.-W."/>
            <person name="Bruemmer F."/>
            <person name="Labrenz M."/>
            <person name="Spormann A.M."/>
            <person name="Op den Camp H."/>
            <person name="Overmann J."/>
            <person name="Amann R."/>
            <person name="Jetten M.S.M."/>
            <person name="Mascher T."/>
            <person name="Medema M.H."/>
            <person name="Devos D.P."/>
            <person name="Kaster A.-K."/>
            <person name="Ovreas L."/>
            <person name="Rohde M."/>
            <person name="Galperin M.Y."/>
            <person name="Jogler C."/>
        </authorList>
    </citation>
    <scope>NUCLEOTIDE SEQUENCE [LARGE SCALE GENOMIC DNA]</scope>
    <source>
        <strain evidence="4 5">Pr1d</strain>
    </source>
</reference>
<dbReference type="Gene3D" id="3.30.370.10">
    <property type="entry name" value="Barstar-like"/>
    <property type="match status" value="1"/>
</dbReference>
<protein>
    <submittedName>
        <fullName evidence="4">Barstar (Barnase inhibitor)</fullName>
    </submittedName>
</protein>
<dbReference type="Pfam" id="PF01337">
    <property type="entry name" value="Barstar"/>
    <property type="match status" value="1"/>
</dbReference>
<dbReference type="RefSeq" id="WP_210417952.1">
    <property type="nucleotide sequence ID" value="NZ_CP042913.1"/>
</dbReference>
<evidence type="ECO:0000259" key="2">
    <source>
        <dbReference type="Pfam" id="PF01337"/>
    </source>
</evidence>
<evidence type="ECO:0000259" key="3">
    <source>
        <dbReference type="Pfam" id="PF14206"/>
    </source>
</evidence>
<dbReference type="SUPFAM" id="SSF52038">
    <property type="entry name" value="Barstar-related"/>
    <property type="match status" value="1"/>
</dbReference>